<feature type="non-terminal residue" evidence="1">
    <location>
        <position position="1"/>
    </location>
</feature>
<evidence type="ECO:0000313" key="2">
    <source>
        <dbReference type="Proteomes" id="UP000257109"/>
    </source>
</evidence>
<comment type="caution">
    <text evidence="1">The sequence shown here is derived from an EMBL/GenBank/DDBJ whole genome shotgun (WGS) entry which is preliminary data.</text>
</comment>
<keyword evidence="2" id="KW-1185">Reference proteome</keyword>
<gene>
    <name evidence="1" type="ORF">CR513_41112</name>
</gene>
<evidence type="ECO:0000313" key="1">
    <source>
        <dbReference type="EMBL" id="RDX78588.1"/>
    </source>
</evidence>
<sequence length="72" mass="8314">MEIKHFEGNIPKYGVGFEVLMVEESRLRSKATAFQKLIISDSFQWRIVFLFVEGKCMVDIDTNASIFSNHTL</sequence>
<name>A0A371FJU1_MUCPR</name>
<dbReference type="Proteomes" id="UP000257109">
    <property type="component" value="Unassembled WGS sequence"/>
</dbReference>
<proteinExistence type="predicted"/>
<organism evidence="1 2">
    <name type="scientific">Mucuna pruriens</name>
    <name type="common">Velvet bean</name>
    <name type="synonym">Dolichos pruriens</name>
    <dbReference type="NCBI Taxonomy" id="157652"/>
    <lineage>
        <taxon>Eukaryota</taxon>
        <taxon>Viridiplantae</taxon>
        <taxon>Streptophyta</taxon>
        <taxon>Embryophyta</taxon>
        <taxon>Tracheophyta</taxon>
        <taxon>Spermatophyta</taxon>
        <taxon>Magnoliopsida</taxon>
        <taxon>eudicotyledons</taxon>
        <taxon>Gunneridae</taxon>
        <taxon>Pentapetalae</taxon>
        <taxon>rosids</taxon>
        <taxon>fabids</taxon>
        <taxon>Fabales</taxon>
        <taxon>Fabaceae</taxon>
        <taxon>Papilionoideae</taxon>
        <taxon>50 kb inversion clade</taxon>
        <taxon>NPAAA clade</taxon>
        <taxon>indigoferoid/millettioid clade</taxon>
        <taxon>Phaseoleae</taxon>
        <taxon>Mucuna</taxon>
    </lineage>
</organism>
<accession>A0A371FJU1</accession>
<dbReference type="AlphaFoldDB" id="A0A371FJU1"/>
<dbReference type="EMBL" id="QJKJ01008817">
    <property type="protein sequence ID" value="RDX78588.1"/>
    <property type="molecule type" value="Genomic_DNA"/>
</dbReference>
<protein>
    <submittedName>
        <fullName evidence="1">Uncharacterized protein</fullName>
    </submittedName>
</protein>
<reference evidence="1" key="1">
    <citation type="submission" date="2018-05" db="EMBL/GenBank/DDBJ databases">
        <title>Draft genome of Mucuna pruriens seed.</title>
        <authorList>
            <person name="Nnadi N.E."/>
            <person name="Vos R."/>
            <person name="Hasami M.H."/>
            <person name="Devisetty U.K."/>
            <person name="Aguiy J.C."/>
        </authorList>
    </citation>
    <scope>NUCLEOTIDE SEQUENCE [LARGE SCALE GENOMIC DNA]</scope>
    <source>
        <strain evidence="1">JCA_2017</strain>
    </source>
</reference>